<accession>K6ZUS9</accession>
<dbReference type="GO" id="GO:0030638">
    <property type="term" value="P:polyketide metabolic process"/>
    <property type="evidence" value="ECO:0007669"/>
    <property type="project" value="InterPro"/>
</dbReference>
<keyword evidence="2" id="KW-1185">Reference proteome</keyword>
<evidence type="ECO:0000313" key="1">
    <source>
        <dbReference type="EMBL" id="AGH42204.1"/>
    </source>
</evidence>
<dbReference type="eggNOG" id="COG5485">
    <property type="taxonomic scope" value="Bacteria"/>
</dbReference>
<dbReference type="InterPro" id="IPR009959">
    <property type="entry name" value="Cyclase_SnoaL-like"/>
</dbReference>
<evidence type="ECO:0000313" key="2">
    <source>
        <dbReference type="Proteomes" id="UP000011864"/>
    </source>
</evidence>
<evidence type="ECO:0008006" key="3">
    <source>
        <dbReference type="Google" id="ProtNLM"/>
    </source>
</evidence>
<dbReference type="SUPFAM" id="SSF54427">
    <property type="entry name" value="NTF2-like"/>
    <property type="match status" value="2"/>
</dbReference>
<dbReference type="Gene3D" id="3.10.450.50">
    <property type="match status" value="2"/>
</dbReference>
<proteinExistence type="predicted"/>
<reference evidence="1 2" key="1">
    <citation type="journal article" date="2013" name="Genome Announc.">
        <title>Complete Genome Sequence of Glaciecola psychrophila Strain 170T.</title>
        <authorList>
            <person name="Yin J."/>
            <person name="Chen J."/>
            <person name="Liu G."/>
            <person name="Yu Y."/>
            <person name="Song L."/>
            <person name="Wang X."/>
            <person name="Qu X."/>
        </authorList>
    </citation>
    <scope>NUCLEOTIDE SEQUENCE [LARGE SCALE GENOMIC DNA]</scope>
    <source>
        <strain evidence="1 2">170</strain>
    </source>
</reference>
<sequence>MQQDNVTQVYWKDLPELLSPQGKPSQSLKNFDSEFIDIVDYIIRITHRIWEQKNIALCNNYYAEYCPVHTLGGYSDDVATVIKNTLLTLAAFPDRTLIGENVVWRDLGENNGYYSSHRITSIMTNKNPSEFGAATGKTGRVTTIADCVCYENKIVYEWLMRDNSFLVKQLGISLIDAATHFANLPTNDSFEVWRAQEITRIKAGQATFHQWHTPLDDSSEKFAKLWVNTLFNKKAFGEVKGFYHKNAKLQWPGGIEAVGIPGIRGVFIQWLAQSPEASATCDHISVTPFEDDATDIAIRWSVAGIFTPKNELFSKYTGQCFFVMAATHLRIVNGKISEEWTVFDEVAAYANMIRDYNNSDAKQGIE</sequence>
<dbReference type="InterPro" id="IPR032710">
    <property type="entry name" value="NTF2-like_dom_sf"/>
</dbReference>
<dbReference type="EMBL" id="CP003837">
    <property type="protein sequence ID" value="AGH42204.1"/>
    <property type="molecule type" value="Genomic_DNA"/>
</dbReference>
<dbReference type="Proteomes" id="UP000011864">
    <property type="component" value="Chromosome"/>
</dbReference>
<dbReference type="HOGENOM" id="CLU_053293_0_0_6"/>
<dbReference type="PATRIC" id="fig|1129794.4.peg.90"/>
<organism evidence="1 2">
    <name type="scientific">Paraglaciecola psychrophila 170</name>
    <dbReference type="NCBI Taxonomy" id="1129794"/>
    <lineage>
        <taxon>Bacteria</taxon>
        <taxon>Pseudomonadati</taxon>
        <taxon>Pseudomonadota</taxon>
        <taxon>Gammaproteobacteria</taxon>
        <taxon>Alteromonadales</taxon>
        <taxon>Alteromonadaceae</taxon>
        <taxon>Paraglaciecola</taxon>
    </lineage>
</organism>
<gene>
    <name evidence="1" type="ORF">C427_0094</name>
</gene>
<dbReference type="Pfam" id="PF07366">
    <property type="entry name" value="SnoaL"/>
    <property type="match status" value="1"/>
</dbReference>
<dbReference type="KEGG" id="gps:C427_0094"/>
<protein>
    <recommendedName>
        <fullName evidence="3">SnoaL-like domain-containing protein</fullName>
    </recommendedName>
</protein>
<dbReference type="STRING" id="1129794.C427_0094"/>
<dbReference type="OrthoDB" id="2769928at2"/>
<dbReference type="RefSeq" id="WP_007641957.1">
    <property type="nucleotide sequence ID" value="NC_020514.1"/>
</dbReference>
<dbReference type="AlphaFoldDB" id="K6ZUS9"/>
<name>K6ZUS9_9ALTE</name>